<evidence type="ECO:0000256" key="6">
    <source>
        <dbReference type="PROSITE-ProRule" id="PRU00196"/>
    </source>
</evidence>
<dbReference type="SUPFAM" id="SSF57440">
    <property type="entry name" value="Kringle-like"/>
    <property type="match status" value="1"/>
</dbReference>
<dbReference type="SUPFAM" id="SSF56487">
    <property type="entry name" value="SRCR-like"/>
    <property type="match status" value="1"/>
</dbReference>
<dbReference type="PROSITE" id="PS50287">
    <property type="entry name" value="SRCR_2"/>
    <property type="match status" value="1"/>
</dbReference>
<gene>
    <name evidence="9" type="ORF">TRIADDRAFT_51901</name>
</gene>
<keyword evidence="10" id="KW-1185">Reference proteome</keyword>
<protein>
    <recommendedName>
        <fullName evidence="11">Kringle domain-containing protein</fullName>
    </recommendedName>
</protein>
<dbReference type="InterPro" id="IPR018056">
    <property type="entry name" value="Kringle_CS"/>
</dbReference>
<dbReference type="RefSeq" id="XP_002107912.1">
    <property type="nucleotide sequence ID" value="XM_002107876.1"/>
</dbReference>
<dbReference type="Pfam" id="PF00530">
    <property type="entry name" value="SRCR"/>
    <property type="match status" value="1"/>
</dbReference>
<accession>B3RL72</accession>
<dbReference type="GeneID" id="6749916"/>
<dbReference type="InterPro" id="IPR036772">
    <property type="entry name" value="SRCR-like_dom_sf"/>
</dbReference>
<evidence type="ECO:0008006" key="11">
    <source>
        <dbReference type="Google" id="ProtNLM"/>
    </source>
</evidence>
<dbReference type="SMART" id="SM00130">
    <property type="entry name" value="KR"/>
    <property type="match status" value="1"/>
</dbReference>
<dbReference type="Gene3D" id="2.40.20.10">
    <property type="entry name" value="Plasminogen Kringle 4"/>
    <property type="match status" value="1"/>
</dbReference>
<dbReference type="FunFam" id="2.40.20.10:FF:000082">
    <property type="entry name" value="Neurotrypsin"/>
    <property type="match status" value="1"/>
</dbReference>
<evidence type="ECO:0000259" key="8">
    <source>
        <dbReference type="PROSITE" id="PS50287"/>
    </source>
</evidence>
<dbReference type="Gene3D" id="3.10.250.10">
    <property type="entry name" value="SRCR-like domain"/>
    <property type="match status" value="1"/>
</dbReference>
<keyword evidence="4 5" id="KW-1015">Disulfide bond</keyword>
<dbReference type="InterPro" id="IPR013806">
    <property type="entry name" value="Kringle-like"/>
</dbReference>
<comment type="subcellular location">
    <subcellularLocation>
        <location evidence="1">Secreted</location>
    </subcellularLocation>
</comment>
<evidence type="ECO:0000313" key="9">
    <source>
        <dbReference type="EMBL" id="EDV28710.1"/>
    </source>
</evidence>
<evidence type="ECO:0000256" key="5">
    <source>
        <dbReference type="PROSITE-ProRule" id="PRU00121"/>
    </source>
</evidence>
<name>B3RL72_TRIAD</name>
<dbReference type="HOGENOM" id="CLU_913163_0_0_1"/>
<comment type="caution">
    <text evidence="6">Lacks conserved residue(s) required for the propagation of feature annotation.</text>
</comment>
<evidence type="ECO:0000256" key="1">
    <source>
        <dbReference type="ARBA" id="ARBA00004613"/>
    </source>
</evidence>
<evidence type="ECO:0000313" key="10">
    <source>
        <dbReference type="Proteomes" id="UP000009022"/>
    </source>
</evidence>
<keyword evidence="2" id="KW-0964">Secreted</keyword>
<dbReference type="InterPro" id="IPR000001">
    <property type="entry name" value="Kringle"/>
</dbReference>
<sequence>MELLEFASNRQFLLLLVERIIYVIFLSNYLSIRYEDKQNLKNSLIWKRKYIFCPSRYLSLLLYSLPSDFDKSILSEVSECNGSVWNLFKLAYQRGHNLSIKCHGPHSLNGISLNNNFINKDVYRKADEVDYRASKRHSRSANTKRPVDPTCYFGNGSLYQGVINVTIDGEKCLPWHIANRTSYRRSNSFFGQDNFCRNPNGERTSPWCYVRNTTTSGIGWAYCPIPKCLQGQPTLSTLLQPEIKSQTRVRLSGNNSNRGIGRVDIQFNSTWGSICAHGWTFSESSVVCRQLGYIAALPVEGDDHF</sequence>
<dbReference type="OrthoDB" id="10012075at2759"/>
<feature type="disulfide bond" evidence="5">
    <location>
        <begin position="151"/>
        <end position="228"/>
    </location>
</feature>
<dbReference type="Pfam" id="PF00051">
    <property type="entry name" value="Kringle"/>
    <property type="match status" value="1"/>
</dbReference>
<evidence type="ECO:0000256" key="2">
    <source>
        <dbReference type="ARBA" id="ARBA00022525"/>
    </source>
</evidence>
<dbReference type="CTD" id="6749916"/>
<dbReference type="EMBL" id="DS985241">
    <property type="protein sequence ID" value="EDV28710.1"/>
    <property type="molecule type" value="Genomic_DNA"/>
</dbReference>
<feature type="domain" description="Kringle" evidence="7">
    <location>
        <begin position="150"/>
        <end position="228"/>
    </location>
</feature>
<reference evidence="9 10" key="1">
    <citation type="journal article" date="2008" name="Nature">
        <title>The Trichoplax genome and the nature of placozoans.</title>
        <authorList>
            <person name="Srivastava M."/>
            <person name="Begovic E."/>
            <person name="Chapman J."/>
            <person name="Putnam N.H."/>
            <person name="Hellsten U."/>
            <person name="Kawashima T."/>
            <person name="Kuo A."/>
            <person name="Mitros T."/>
            <person name="Salamov A."/>
            <person name="Carpenter M.L."/>
            <person name="Signorovitch A.Y."/>
            <person name="Moreno M.A."/>
            <person name="Kamm K."/>
            <person name="Grimwood J."/>
            <person name="Schmutz J."/>
            <person name="Shapiro H."/>
            <person name="Grigoriev I.V."/>
            <person name="Buss L.W."/>
            <person name="Schierwater B."/>
            <person name="Dellaporta S.L."/>
            <person name="Rokhsar D.S."/>
        </authorList>
    </citation>
    <scope>NUCLEOTIDE SEQUENCE [LARGE SCALE GENOMIC DNA]</scope>
    <source>
        <strain evidence="9 10">Grell-BS-1999</strain>
    </source>
</reference>
<dbReference type="InterPro" id="IPR038178">
    <property type="entry name" value="Kringle_sf"/>
</dbReference>
<dbReference type="CDD" id="cd00108">
    <property type="entry name" value="KR"/>
    <property type="match status" value="1"/>
</dbReference>
<feature type="domain" description="SRCR" evidence="8">
    <location>
        <begin position="249"/>
        <end position="305"/>
    </location>
</feature>
<dbReference type="PANTHER" id="PTHR24261">
    <property type="entry name" value="PLASMINOGEN-RELATED"/>
    <property type="match status" value="1"/>
</dbReference>
<dbReference type="InParanoid" id="B3RL72"/>
<dbReference type="STRING" id="10228.B3RL72"/>
<evidence type="ECO:0000256" key="4">
    <source>
        <dbReference type="ARBA" id="ARBA00023157"/>
    </source>
</evidence>
<evidence type="ECO:0000259" key="7">
    <source>
        <dbReference type="PROSITE" id="PS50070"/>
    </source>
</evidence>
<dbReference type="KEGG" id="tad:TRIADDRAFT_51901"/>
<dbReference type="PROSITE" id="PS50070">
    <property type="entry name" value="KRINGLE_2"/>
    <property type="match status" value="1"/>
</dbReference>
<dbReference type="Proteomes" id="UP000009022">
    <property type="component" value="Unassembled WGS sequence"/>
</dbReference>
<keyword evidence="3 5" id="KW-0420">Kringle</keyword>
<organism evidence="9 10">
    <name type="scientific">Trichoplax adhaerens</name>
    <name type="common">Trichoplax reptans</name>
    <dbReference type="NCBI Taxonomy" id="10228"/>
    <lineage>
        <taxon>Eukaryota</taxon>
        <taxon>Metazoa</taxon>
        <taxon>Placozoa</taxon>
        <taxon>Uniplacotomia</taxon>
        <taxon>Trichoplacea</taxon>
        <taxon>Trichoplacidae</taxon>
        <taxon>Trichoplax</taxon>
    </lineage>
</organism>
<dbReference type="PhylomeDB" id="B3RL72"/>
<dbReference type="InterPro" id="IPR050759">
    <property type="entry name" value="Serine_protease_kringle"/>
</dbReference>
<dbReference type="AlphaFoldDB" id="B3RL72"/>
<dbReference type="PANTHER" id="PTHR24261:SF7">
    <property type="entry name" value="KRINGLE DOMAIN-CONTAINING PROTEIN"/>
    <property type="match status" value="1"/>
</dbReference>
<dbReference type="GO" id="GO:0005576">
    <property type="term" value="C:extracellular region"/>
    <property type="evidence" value="ECO:0007669"/>
    <property type="project" value="UniProtKB-SubCell"/>
</dbReference>
<evidence type="ECO:0000256" key="3">
    <source>
        <dbReference type="ARBA" id="ARBA00022572"/>
    </source>
</evidence>
<dbReference type="InterPro" id="IPR001190">
    <property type="entry name" value="SRCR"/>
</dbReference>
<dbReference type="GO" id="GO:0016020">
    <property type="term" value="C:membrane"/>
    <property type="evidence" value="ECO:0007669"/>
    <property type="project" value="InterPro"/>
</dbReference>
<dbReference type="PRINTS" id="PR00018">
    <property type="entry name" value="KRINGLE"/>
</dbReference>
<proteinExistence type="predicted"/>
<dbReference type="PROSITE" id="PS00021">
    <property type="entry name" value="KRINGLE_1"/>
    <property type="match status" value="1"/>
</dbReference>